<evidence type="ECO:0000259" key="7">
    <source>
        <dbReference type="Pfam" id="PF00075"/>
    </source>
</evidence>
<evidence type="ECO:0000256" key="6">
    <source>
        <dbReference type="ARBA" id="ARBA00022918"/>
    </source>
</evidence>
<protein>
    <submittedName>
        <fullName evidence="8">PO113 protein</fullName>
    </submittedName>
</protein>
<dbReference type="Gene3D" id="3.30.420.10">
    <property type="entry name" value="Ribonuclease H-like superfamily/Ribonuclease H"/>
    <property type="match status" value="1"/>
</dbReference>
<evidence type="ECO:0000313" key="8">
    <source>
        <dbReference type="EMBL" id="NXU52944.1"/>
    </source>
</evidence>
<keyword evidence="4" id="KW-0255">Endonuclease</keyword>
<dbReference type="GO" id="GO:0003964">
    <property type="term" value="F:RNA-directed DNA polymerase activity"/>
    <property type="evidence" value="ECO:0007669"/>
    <property type="project" value="UniProtKB-KW"/>
</dbReference>
<evidence type="ECO:0000313" key="9">
    <source>
        <dbReference type="Proteomes" id="UP000582182"/>
    </source>
</evidence>
<name>A0A7L3LG29_9CHAR</name>
<dbReference type="InterPro" id="IPR012337">
    <property type="entry name" value="RNaseH-like_sf"/>
</dbReference>
<gene>
    <name evidence="8" type="primary">Hervk_0</name>
    <name evidence="8" type="ORF">TURVEL_R13985</name>
</gene>
<keyword evidence="1" id="KW-0808">Transferase</keyword>
<feature type="domain" description="RNase H type-1" evidence="7">
    <location>
        <begin position="18"/>
        <end position="95"/>
    </location>
</feature>
<dbReference type="EMBL" id="VZTY01016450">
    <property type="protein sequence ID" value="NXU52944.1"/>
    <property type="molecule type" value="Genomic_DNA"/>
</dbReference>
<accession>A0A7L3LG29</accession>
<dbReference type="PANTHER" id="PTHR41694:SF3">
    <property type="entry name" value="RNA-DIRECTED DNA POLYMERASE-RELATED"/>
    <property type="match status" value="1"/>
</dbReference>
<dbReference type="InterPro" id="IPR002156">
    <property type="entry name" value="RNaseH_domain"/>
</dbReference>
<evidence type="ECO:0000256" key="4">
    <source>
        <dbReference type="ARBA" id="ARBA00022759"/>
    </source>
</evidence>
<keyword evidence="6" id="KW-0695">RNA-directed DNA polymerase</keyword>
<keyword evidence="3" id="KW-0540">Nuclease</keyword>
<dbReference type="GO" id="GO:0035613">
    <property type="term" value="F:RNA stem-loop binding"/>
    <property type="evidence" value="ECO:0007669"/>
    <property type="project" value="TreeGrafter"/>
</dbReference>
<dbReference type="GO" id="GO:0004523">
    <property type="term" value="F:RNA-DNA hybrid ribonuclease activity"/>
    <property type="evidence" value="ECO:0007669"/>
    <property type="project" value="InterPro"/>
</dbReference>
<comment type="caution">
    <text evidence="8">The sequence shown here is derived from an EMBL/GenBank/DDBJ whole genome shotgun (WGS) entry which is preliminary data.</text>
</comment>
<dbReference type="Pfam" id="PF00075">
    <property type="entry name" value="RNase_H"/>
    <property type="match status" value="1"/>
</dbReference>
<evidence type="ECO:0000256" key="1">
    <source>
        <dbReference type="ARBA" id="ARBA00022679"/>
    </source>
</evidence>
<dbReference type="OrthoDB" id="9395371at2759"/>
<keyword evidence="9" id="KW-1185">Reference proteome</keyword>
<dbReference type="AlphaFoldDB" id="A0A7L3LG29"/>
<dbReference type="SUPFAM" id="SSF53098">
    <property type="entry name" value="Ribonuclease H-like"/>
    <property type="match status" value="1"/>
</dbReference>
<dbReference type="InterPro" id="IPR036397">
    <property type="entry name" value="RNaseH_sf"/>
</dbReference>
<sequence>RNLNWIERPKRSPTPLKNALTVYTDAGQKYQRAVATWIQEGQWCHQILPAQPEDSLQTLELAAVVWVFTNWMSTPLNVVTDSLYVAGVVSRIDDAHIKEVKNSRLHDLFR</sequence>
<dbReference type="PANTHER" id="PTHR41694">
    <property type="entry name" value="ENDOGENOUS RETROVIRUS GROUP K MEMBER POL PROTEIN"/>
    <property type="match status" value="1"/>
</dbReference>
<feature type="non-terminal residue" evidence="8">
    <location>
        <position position="110"/>
    </location>
</feature>
<evidence type="ECO:0000256" key="2">
    <source>
        <dbReference type="ARBA" id="ARBA00022695"/>
    </source>
</evidence>
<evidence type="ECO:0000256" key="5">
    <source>
        <dbReference type="ARBA" id="ARBA00022801"/>
    </source>
</evidence>
<organism evidence="8 9">
    <name type="scientific">Turnix velox</name>
    <name type="common">Little buttonquail</name>
    <dbReference type="NCBI Taxonomy" id="2529409"/>
    <lineage>
        <taxon>Eukaryota</taxon>
        <taxon>Metazoa</taxon>
        <taxon>Chordata</taxon>
        <taxon>Craniata</taxon>
        <taxon>Vertebrata</taxon>
        <taxon>Euteleostomi</taxon>
        <taxon>Archelosauria</taxon>
        <taxon>Archosauria</taxon>
        <taxon>Dinosauria</taxon>
        <taxon>Saurischia</taxon>
        <taxon>Theropoda</taxon>
        <taxon>Coelurosauria</taxon>
        <taxon>Aves</taxon>
        <taxon>Neognathae</taxon>
        <taxon>Neoaves</taxon>
        <taxon>Charadriiformes</taxon>
        <taxon>Turnicidae</taxon>
        <taxon>Turnix</taxon>
    </lineage>
</organism>
<keyword evidence="2" id="KW-0548">Nucleotidyltransferase</keyword>
<reference evidence="8 9" key="1">
    <citation type="submission" date="2019-09" db="EMBL/GenBank/DDBJ databases">
        <title>Bird 10,000 Genomes (B10K) Project - Family phase.</title>
        <authorList>
            <person name="Zhang G."/>
        </authorList>
    </citation>
    <scope>NUCLEOTIDE SEQUENCE [LARGE SCALE GENOMIC DNA]</scope>
    <source>
        <strain evidence="8">B10K-DU-029-46</strain>
    </source>
</reference>
<dbReference type="Proteomes" id="UP000582182">
    <property type="component" value="Unassembled WGS sequence"/>
</dbReference>
<proteinExistence type="predicted"/>
<keyword evidence="5" id="KW-0378">Hydrolase</keyword>
<feature type="non-terminal residue" evidence="8">
    <location>
        <position position="1"/>
    </location>
</feature>
<evidence type="ECO:0000256" key="3">
    <source>
        <dbReference type="ARBA" id="ARBA00022722"/>
    </source>
</evidence>